<comment type="caution">
    <text evidence="2">The sequence shown here is derived from an EMBL/GenBank/DDBJ whole genome shotgun (WGS) entry which is preliminary data.</text>
</comment>
<dbReference type="EMBL" id="VLPK01000004">
    <property type="protein sequence ID" value="TSJ38901.1"/>
    <property type="molecule type" value="Genomic_DNA"/>
</dbReference>
<reference evidence="2 3" key="1">
    <citation type="submission" date="2019-07" db="EMBL/GenBank/DDBJ databases">
        <authorList>
            <person name="Huq M.A."/>
        </authorList>
    </citation>
    <scope>NUCLEOTIDE SEQUENCE [LARGE SCALE GENOMIC DNA]</scope>
    <source>
        <strain evidence="2 3">MAH-19</strain>
    </source>
</reference>
<proteinExistence type="predicted"/>
<keyword evidence="3" id="KW-1185">Reference proteome</keyword>
<evidence type="ECO:0008006" key="4">
    <source>
        <dbReference type="Google" id="ProtNLM"/>
    </source>
</evidence>
<dbReference type="AlphaFoldDB" id="A0A556MG42"/>
<name>A0A556MG42_9SPHI</name>
<keyword evidence="1" id="KW-0732">Signal</keyword>
<organism evidence="2 3">
    <name type="scientific">Mucilaginibacter corticis</name>
    <dbReference type="NCBI Taxonomy" id="2597670"/>
    <lineage>
        <taxon>Bacteria</taxon>
        <taxon>Pseudomonadati</taxon>
        <taxon>Bacteroidota</taxon>
        <taxon>Sphingobacteriia</taxon>
        <taxon>Sphingobacteriales</taxon>
        <taxon>Sphingobacteriaceae</taxon>
        <taxon>Mucilaginibacter</taxon>
    </lineage>
</organism>
<accession>A0A556MG42</accession>
<feature type="signal peptide" evidence="1">
    <location>
        <begin position="1"/>
        <end position="20"/>
    </location>
</feature>
<protein>
    <recommendedName>
        <fullName evidence="4">Porin</fullName>
    </recommendedName>
</protein>
<dbReference type="Proteomes" id="UP000318733">
    <property type="component" value="Unassembled WGS sequence"/>
</dbReference>
<dbReference type="RefSeq" id="WP_144250182.1">
    <property type="nucleotide sequence ID" value="NZ_VLPK01000004.1"/>
</dbReference>
<dbReference type="OrthoDB" id="982108at2"/>
<gene>
    <name evidence="2" type="ORF">FO440_20595</name>
</gene>
<evidence type="ECO:0000313" key="2">
    <source>
        <dbReference type="EMBL" id="TSJ38901.1"/>
    </source>
</evidence>
<feature type="chain" id="PRO_5021767131" description="Porin" evidence="1">
    <location>
        <begin position="21"/>
        <end position="403"/>
    </location>
</feature>
<evidence type="ECO:0000256" key="1">
    <source>
        <dbReference type="SAM" id="SignalP"/>
    </source>
</evidence>
<sequence length="403" mass="46778">MTKSQIVLVIILLTFHSAYSQTKEISGDTLNWFKTNKIFQRNLKLKDFEKSTDEFDFRFSYYGQVIEITKDGSDINSYVTNYTYHNKRANGYKTDTLSNKVILSPEKAKSVYNIITNSGILKLPSDNKIKNWQQGADGITYIVEYADKKNYSLKTYWEPSDQDSIPEALIMLSFIKKISEAFNLDEMYTSFKNGLPRNGCYNSGGMSTTCYISNSYELGYSSATKMPFGFYASYKASYIGKTQVNSAIALQYNFKNDKFYHLNFALYKWNILSKDSQFSDFIAYNYQDRKIDIENPNNEFKNHQIKYGLNLKNNFSIGAGVDYLLNGDEKIGTHLYASKYFPKLYISTIFTSSVFNDQINYKAQIFKSFYLNQHFFIRSVALGLAYENFMHYKDLSFNFQLSF</sequence>
<evidence type="ECO:0000313" key="3">
    <source>
        <dbReference type="Proteomes" id="UP000318733"/>
    </source>
</evidence>